<evidence type="ECO:0000313" key="2">
    <source>
        <dbReference type="EMBL" id="MBM3316739.1"/>
    </source>
</evidence>
<dbReference type="InterPro" id="IPR020825">
    <property type="entry name" value="Phe-tRNA_synthase-like_B3/B4"/>
</dbReference>
<comment type="caution">
    <text evidence="2">The sequence shown here is derived from an EMBL/GenBank/DDBJ whole genome shotgun (WGS) entry which is preliminary data.</text>
</comment>
<dbReference type="InterPro" id="IPR005146">
    <property type="entry name" value="B3/B4_tRNA-bd"/>
</dbReference>
<sequence length="219" mass="23818">MIPITIDEPLRGTVLLAAFQAEELTARGTSEALEADLAALRARVAERYPDPAAAIELLGPARLLYRALGLDPTKTRPSSEALIRRLINGRGLYRINRVVDTCNLCSIDIALPIGLYDTARVRWPAVLRRGLEGEGYAGLGKDEVHVAGRYTLADAEGPFGNPSSDSFRTRICEETTGCTFVLFAPAGYPRDRLAEHMDRCAGRMSLYCGGRIAARALVD</sequence>
<dbReference type="Gene3D" id="3.50.40.10">
    <property type="entry name" value="Phenylalanyl-trna Synthetase, Chain B, domain 3"/>
    <property type="match status" value="1"/>
</dbReference>
<name>A0A938BL68_UNCEI</name>
<evidence type="ECO:0000259" key="1">
    <source>
        <dbReference type="SMART" id="SM00873"/>
    </source>
</evidence>
<dbReference type="AlphaFoldDB" id="A0A938BL68"/>
<evidence type="ECO:0000313" key="3">
    <source>
        <dbReference type="Proteomes" id="UP000748308"/>
    </source>
</evidence>
<reference evidence="2" key="1">
    <citation type="submission" date="2019-03" db="EMBL/GenBank/DDBJ databases">
        <title>Lake Tanganyika Metagenome-Assembled Genomes (MAGs).</title>
        <authorList>
            <person name="Tran P."/>
        </authorList>
    </citation>
    <scope>NUCLEOTIDE SEQUENCE</scope>
    <source>
        <strain evidence="2">M_DeepCast_400m_m2_100</strain>
    </source>
</reference>
<proteinExistence type="predicted"/>
<dbReference type="GO" id="GO:0003723">
    <property type="term" value="F:RNA binding"/>
    <property type="evidence" value="ECO:0007669"/>
    <property type="project" value="InterPro"/>
</dbReference>
<accession>A0A938BL68</accession>
<dbReference type="Proteomes" id="UP000748308">
    <property type="component" value="Unassembled WGS sequence"/>
</dbReference>
<organism evidence="2 3">
    <name type="scientific">Eiseniibacteriota bacterium</name>
    <dbReference type="NCBI Taxonomy" id="2212470"/>
    <lineage>
        <taxon>Bacteria</taxon>
        <taxon>Candidatus Eiseniibacteriota</taxon>
    </lineage>
</organism>
<dbReference type="SUPFAM" id="SSF56037">
    <property type="entry name" value="PheT/TilS domain"/>
    <property type="match status" value="1"/>
</dbReference>
<dbReference type="PANTHER" id="PTHR39209:SF2">
    <property type="entry name" value="CYTOPLASMIC PROTEIN"/>
    <property type="match status" value="1"/>
</dbReference>
<dbReference type="GO" id="GO:0004826">
    <property type="term" value="F:phenylalanine-tRNA ligase activity"/>
    <property type="evidence" value="ECO:0007669"/>
    <property type="project" value="InterPro"/>
</dbReference>
<gene>
    <name evidence="2" type="ORF">FJY75_02700</name>
</gene>
<dbReference type="SMART" id="SM00873">
    <property type="entry name" value="B3_4"/>
    <property type="match status" value="1"/>
</dbReference>
<dbReference type="PANTHER" id="PTHR39209">
    <property type="match status" value="1"/>
</dbReference>
<feature type="domain" description="B3/B4 tRNA-binding" evidence="1">
    <location>
        <begin position="61"/>
        <end position="209"/>
    </location>
</feature>
<dbReference type="EMBL" id="VGIY01000037">
    <property type="protein sequence ID" value="MBM3316739.1"/>
    <property type="molecule type" value="Genomic_DNA"/>
</dbReference>
<dbReference type="Pfam" id="PF03483">
    <property type="entry name" value="B3_4"/>
    <property type="match status" value="1"/>
</dbReference>
<protein>
    <recommendedName>
        <fullName evidence="1">B3/B4 tRNA-binding domain-containing protein</fullName>
    </recommendedName>
</protein>